<gene>
    <name evidence="2" type="ORF">QT716_02390</name>
</gene>
<evidence type="ECO:0000313" key="3">
    <source>
        <dbReference type="Proteomes" id="UP001280629"/>
    </source>
</evidence>
<evidence type="ECO:0008006" key="4">
    <source>
        <dbReference type="Google" id="ProtNLM"/>
    </source>
</evidence>
<accession>A0ABU4FZQ1</accession>
<dbReference type="Proteomes" id="UP001280629">
    <property type="component" value="Unassembled WGS sequence"/>
</dbReference>
<dbReference type="EMBL" id="JAUBDH010000001">
    <property type="protein sequence ID" value="MDW0108892.1"/>
    <property type="molecule type" value="Genomic_DNA"/>
</dbReference>
<comment type="caution">
    <text evidence="2">The sequence shown here is derived from an EMBL/GenBank/DDBJ whole genome shotgun (WGS) entry which is preliminary data.</text>
</comment>
<keyword evidence="3" id="KW-1185">Reference proteome</keyword>
<reference evidence="2 3" key="1">
    <citation type="submission" date="2023-06" db="EMBL/GenBank/DDBJ databases">
        <title>Sporosarcina sp. nov., isolated from Korean traditional fermented seafood 'Jeotgal'.</title>
        <authorList>
            <person name="Yang A.-I."/>
            <person name="Shin N.-R."/>
        </authorList>
    </citation>
    <scope>NUCLEOTIDE SEQUENCE [LARGE SCALE GENOMIC DNA]</scope>
    <source>
        <strain evidence="2 3">KCTC3840</strain>
    </source>
</reference>
<name>A0ABU4FZQ1_9BACL</name>
<dbReference type="InterPro" id="IPR038765">
    <property type="entry name" value="Papain-like_cys_pep_sf"/>
</dbReference>
<organism evidence="2 3">
    <name type="scientific">Sporosarcina aquimarina</name>
    <dbReference type="NCBI Taxonomy" id="114975"/>
    <lineage>
        <taxon>Bacteria</taxon>
        <taxon>Bacillati</taxon>
        <taxon>Bacillota</taxon>
        <taxon>Bacilli</taxon>
        <taxon>Bacillales</taxon>
        <taxon>Caryophanaceae</taxon>
        <taxon>Sporosarcina</taxon>
    </lineage>
</organism>
<dbReference type="SUPFAM" id="SSF54001">
    <property type="entry name" value="Cysteine proteinases"/>
    <property type="match status" value="1"/>
</dbReference>
<sequence>MELKKTILALSLTTTMLFSSAASVSANSSLTSTTTGLNEISKLQPDISKQELLSDVRTIAANTGQSEQSILEQIYTELKNNEEQGKKEKAISAEVTAYGGSGGTKSVGASTKGNFYYTPSQTAYLDHGHVGMYYTSTTIVESVPSAGVRTISTTARKVDSSGAVVKSVTTSTANRNNAANWTNTQVGQSYSYNFATNRQTGHTGAKNCSKLIWSAYKLNGSLDLDVNGGLGVYPRDVRDAKSTALVRNI</sequence>
<dbReference type="Gene3D" id="3.90.1720.10">
    <property type="entry name" value="endopeptidase domain like (from Nostoc punctiforme)"/>
    <property type="match status" value="1"/>
</dbReference>
<evidence type="ECO:0000256" key="1">
    <source>
        <dbReference type="SAM" id="SignalP"/>
    </source>
</evidence>
<proteinExistence type="predicted"/>
<dbReference type="RefSeq" id="WP_317934195.1">
    <property type="nucleotide sequence ID" value="NZ_JAUBDH010000001.1"/>
</dbReference>
<protein>
    <recommendedName>
        <fullName evidence="4">YycO</fullName>
    </recommendedName>
</protein>
<feature type="signal peptide" evidence="1">
    <location>
        <begin position="1"/>
        <end position="21"/>
    </location>
</feature>
<evidence type="ECO:0000313" key="2">
    <source>
        <dbReference type="EMBL" id="MDW0108892.1"/>
    </source>
</evidence>
<keyword evidence="1" id="KW-0732">Signal</keyword>
<feature type="chain" id="PRO_5045057066" description="YycO" evidence="1">
    <location>
        <begin position="22"/>
        <end position="249"/>
    </location>
</feature>